<feature type="compositionally biased region" description="Low complexity" evidence="1">
    <location>
        <begin position="250"/>
        <end position="270"/>
    </location>
</feature>
<keyword evidence="4" id="KW-1185">Reference proteome</keyword>
<dbReference type="Proteomes" id="UP001163846">
    <property type="component" value="Unassembled WGS sequence"/>
</dbReference>
<feature type="region of interest" description="Disordered" evidence="1">
    <location>
        <begin position="250"/>
        <end position="271"/>
    </location>
</feature>
<feature type="transmembrane region" description="Helical" evidence="2">
    <location>
        <begin position="68"/>
        <end position="88"/>
    </location>
</feature>
<dbReference type="AlphaFoldDB" id="A0AA38P0R7"/>
<evidence type="ECO:0000256" key="2">
    <source>
        <dbReference type="SAM" id="Phobius"/>
    </source>
</evidence>
<feature type="region of interest" description="Disordered" evidence="1">
    <location>
        <begin position="139"/>
        <end position="169"/>
    </location>
</feature>
<name>A0AA38P0R7_9AGAR</name>
<feature type="region of interest" description="Disordered" evidence="1">
    <location>
        <begin position="385"/>
        <end position="409"/>
    </location>
</feature>
<keyword evidence="2" id="KW-0472">Membrane</keyword>
<keyword evidence="2" id="KW-1133">Transmembrane helix</keyword>
<comment type="caution">
    <text evidence="3">The sequence shown here is derived from an EMBL/GenBank/DDBJ whole genome shotgun (WGS) entry which is preliminary data.</text>
</comment>
<accession>A0AA38P0R7</accession>
<protein>
    <submittedName>
        <fullName evidence="3">Uncharacterized protein</fullName>
    </submittedName>
</protein>
<reference evidence="3" key="1">
    <citation type="submission" date="2022-08" db="EMBL/GenBank/DDBJ databases">
        <authorList>
            <consortium name="DOE Joint Genome Institute"/>
            <person name="Min B."/>
            <person name="Riley R."/>
            <person name="Sierra-Patev S."/>
            <person name="Naranjo-Ortiz M."/>
            <person name="Looney B."/>
            <person name="Konkel Z."/>
            <person name="Slot J.C."/>
            <person name="Sakamoto Y."/>
            <person name="Steenwyk J.L."/>
            <person name="Rokas A."/>
            <person name="Carro J."/>
            <person name="Camarero S."/>
            <person name="Ferreira P."/>
            <person name="Molpeceres G."/>
            <person name="Ruiz-Duenas F.J."/>
            <person name="Serrano A."/>
            <person name="Henrissat B."/>
            <person name="Drula E."/>
            <person name="Hughes K.W."/>
            <person name="Mata J.L."/>
            <person name="Ishikawa N.K."/>
            <person name="Vargas-Isla R."/>
            <person name="Ushijima S."/>
            <person name="Smith C.A."/>
            <person name="Ahrendt S."/>
            <person name="Andreopoulos W."/>
            <person name="He G."/>
            <person name="Labutti K."/>
            <person name="Lipzen A."/>
            <person name="Ng V."/>
            <person name="Sandor L."/>
            <person name="Barry K."/>
            <person name="Martinez A.T."/>
            <person name="Xiao Y."/>
            <person name="Gibbons J.G."/>
            <person name="Terashima K."/>
            <person name="Hibbett D.S."/>
            <person name="Grigoriev I.V."/>
        </authorList>
    </citation>
    <scope>NUCLEOTIDE SEQUENCE</scope>
    <source>
        <strain evidence="3">TFB9207</strain>
    </source>
</reference>
<organism evidence="3 4">
    <name type="scientific">Lentinula raphanica</name>
    <dbReference type="NCBI Taxonomy" id="153919"/>
    <lineage>
        <taxon>Eukaryota</taxon>
        <taxon>Fungi</taxon>
        <taxon>Dikarya</taxon>
        <taxon>Basidiomycota</taxon>
        <taxon>Agaricomycotina</taxon>
        <taxon>Agaricomycetes</taxon>
        <taxon>Agaricomycetidae</taxon>
        <taxon>Agaricales</taxon>
        <taxon>Marasmiineae</taxon>
        <taxon>Omphalotaceae</taxon>
        <taxon>Lentinula</taxon>
    </lineage>
</organism>
<evidence type="ECO:0000256" key="1">
    <source>
        <dbReference type="SAM" id="MobiDB-lite"/>
    </source>
</evidence>
<sequence length="446" mass="49672">MTITIPFVLAIARVREETRSQAVFFRPVSQVSPCPHLLLPSAPLPLSPPAPAMAPRTLTHSHSRSRPLWLLWLLLAIVSLHGVTLVHVNALPMPLSMGSEAQAQASTEVLPITVGYYDSTLGRFLAIDEVNELKWAEMQEREGNGGKTSEVGRGEEPKEARKQTKKKPGPIRDVLKTTYAAVSPSLCFGLEVCFVYQKDSQGLPTIKSDLSIHKATVKASKIGSPSHKSRARYHRPMQVSLVANSDSDTVVSQSVSQTKNSNKHTQTTQAKKTKKALFETFSSLSNLQSALNTHHIHLTHPISSGDSLCSAMLQLMQAMNVLRGNYDKDQTLEQNMTSVWRPFWASLRFGFFGPTVPSGILKWRRYRVKGTVVQPRFVNQDDIRQTESETAETEHAEIEDSETVETKDSPDTMHLCFDAWGTCFILISNEKAEPAILERNLIKRIH</sequence>
<dbReference type="EMBL" id="MU806594">
    <property type="protein sequence ID" value="KAJ3834021.1"/>
    <property type="molecule type" value="Genomic_DNA"/>
</dbReference>
<evidence type="ECO:0000313" key="4">
    <source>
        <dbReference type="Proteomes" id="UP001163846"/>
    </source>
</evidence>
<keyword evidence="2" id="KW-0812">Transmembrane</keyword>
<gene>
    <name evidence="3" type="ORF">F5878DRAFT_665128</name>
</gene>
<proteinExistence type="predicted"/>
<feature type="compositionally biased region" description="Basic and acidic residues" evidence="1">
    <location>
        <begin position="139"/>
        <end position="162"/>
    </location>
</feature>
<evidence type="ECO:0000313" key="3">
    <source>
        <dbReference type="EMBL" id="KAJ3834021.1"/>
    </source>
</evidence>